<protein>
    <submittedName>
        <fullName evidence="1">Unannotated protein</fullName>
    </submittedName>
</protein>
<dbReference type="EMBL" id="CAEZYK010000061">
    <property type="protein sequence ID" value="CAB4727342.1"/>
    <property type="molecule type" value="Genomic_DNA"/>
</dbReference>
<organism evidence="1">
    <name type="scientific">freshwater metagenome</name>
    <dbReference type="NCBI Taxonomy" id="449393"/>
    <lineage>
        <taxon>unclassified sequences</taxon>
        <taxon>metagenomes</taxon>
        <taxon>ecological metagenomes</taxon>
    </lineage>
</organism>
<reference evidence="1" key="1">
    <citation type="submission" date="2020-05" db="EMBL/GenBank/DDBJ databases">
        <authorList>
            <person name="Chiriac C."/>
            <person name="Salcher M."/>
            <person name="Ghai R."/>
            <person name="Kavagutti S V."/>
        </authorList>
    </citation>
    <scope>NUCLEOTIDE SEQUENCE</scope>
</reference>
<proteinExistence type="predicted"/>
<evidence type="ECO:0000313" key="1">
    <source>
        <dbReference type="EMBL" id="CAB4727342.1"/>
    </source>
</evidence>
<gene>
    <name evidence="1" type="ORF">UFOPK2683_01060</name>
</gene>
<accession>A0A6J6RXX2</accession>
<sequence length="142" mass="14594">MFVPAQEIVAVAPGATELGAEDELVAARLSGVIKPLGSLACTDKTKLLPEVFEHPLGLIVALRVGPWTSGGSGITVAVRGRVVIGTCVVVVVVVVTTDEVVTTIFLSGLVAVSLSIELIATPPTTKTVSAATPAHSHHRRRG</sequence>
<dbReference type="AlphaFoldDB" id="A0A6J6RXX2"/>
<name>A0A6J6RXX2_9ZZZZ</name>